<proteinExistence type="predicted"/>
<dbReference type="GO" id="GO:0005737">
    <property type="term" value="C:cytoplasm"/>
    <property type="evidence" value="ECO:0007669"/>
    <property type="project" value="TreeGrafter"/>
</dbReference>
<keyword evidence="2" id="KW-0442">Lipid degradation</keyword>
<dbReference type="AlphaFoldDB" id="A0A5B0WUD5"/>
<dbReference type="Pfam" id="PF01734">
    <property type="entry name" value="Patatin"/>
    <property type="match status" value="1"/>
</dbReference>
<dbReference type="GO" id="GO:0055088">
    <property type="term" value="P:lipid homeostasis"/>
    <property type="evidence" value="ECO:0007669"/>
    <property type="project" value="TreeGrafter"/>
</dbReference>
<keyword evidence="5" id="KW-1185">Reference proteome</keyword>
<dbReference type="RefSeq" id="WP_149611662.1">
    <property type="nucleotide sequence ID" value="NZ_VTUX01000005.1"/>
</dbReference>
<comment type="caution">
    <text evidence="2">Lacks conserved residue(s) required for the propagation of feature annotation.</text>
</comment>
<evidence type="ECO:0000313" key="4">
    <source>
        <dbReference type="EMBL" id="KAA1190506.1"/>
    </source>
</evidence>
<reference evidence="4 5" key="1">
    <citation type="submission" date="2019-09" db="EMBL/GenBank/DDBJ databases">
        <authorList>
            <person name="Chen X.-Y."/>
        </authorList>
    </citation>
    <scope>NUCLEOTIDE SEQUENCE [LARGE SCALE GENOMIC DNA]</scope>
    <source>
        <strain evidence="4 5">NY5</strain>
    </source>
</reference>
<dbReference type="PROSITE" id="PS51635">
    <property type="entry name" value="PNPLA"/>
    <property type="match status" value="1"/>
</dbReference>
<protein>
    <submittedName>
        <fullName evidence="4">Patatin-like phospholipase family protein</fullName>
    </submittedName>
</protein>
<dbReference type="InterPro" id="IPR033562">
    <property type="entry name" value="PLPL"/>
</dbReference>
<comment type="caution">
    <text evidence="4">The sequence shown here is derived from an EMBL/GenBank/DDBJ whole genome shotgun (WGS) entry which is preliminary data.</text>
</comment>
<accession>A0A5B0WUD5</accession>
<dbReference type="PANTHER" id="PTHR12406">
    <property type="entry name" value="CALCIUM-INDEPENDENT PHOSPHOLIPASE A2 IPLA2 -RELATED"/>
    <property type="match status" value="1"/>
</dbReference>
<dbReference type="GO" id="GO:0019433">
    <property type="term" value="P:triglyceride catabolic process"/>
    <property type="evidence" value="ECO:0007669"/>
    <property type="project" value="TreeGrafter"/>
</dbReference>
<evidence type="ECO:0000256" key="2">
    <source>
        <dbReference type="PROSITE-ProRule" id="PRU01161"/>
    </source>
</evidence>
<gene>
    <name evidence="4" type="ORF">F0M18_11885</name>
</gene>
<dbReference type="GO" id="GO:0005811">
    <property type="term" value="C:lipid droplet"/>
    <property type="evidence" value="ECO:0007669"/>
    <property type="project" value="TreeGrafter"/>
</dbReference>
<keyword evidence="2" id="KW-0378">Hydrolase</keyword>
<sequence>MTFRNAIFAGGGSRCLWQLGFWDGANSAGLALNRSVRYAASTSAGSAMATAALLDRAPEALELFKRLTADNPRNIHWQNLRPGTGKPLLPHMDMYRRALEEFLVEDDLVALQDRRLEFLMARFPRYLPTTPGTLLAFSLYGVEKHLTGVLHPSWTRRLGFEQLVQGNHDVDSVEELIEIILASSCVPPVLPGNGYRGQRVLDGGIIDNVPAHLADGLEGRTLVLLSKRYPRPLPEPGRRVYVQPSQPVRIDKFDYANPEGLQETYDLGRRDGQAFADGLSAQESLRGVSAG</sequence>
<keyword evidence="1 2" id="KW-0443">Lipid metabolism</keyword>
<dbReference type="GO" id="GO:0016020">
    <property type="term" value="C:membrane"/>
    <property type="evidence" value="ECO:0007669"/>
    <property type="project" value="TreeGrafter"/>
</dbReference>
<dbReference type="InterPro" id="IPR002641">
    <property type="entry name" value="PNPLA_dom"/>
</dbReference>
<dbReference type="PANTHER" id="PTHR12406:SF7">
    <property type="entry name" value="PATATIN-LIKE PHOSPHOLIPASE DOMAIN-CONTAINING PROTEIN 4"/>
    <property type="match status" value="1"/>
</dbReference>
<organism evidence="4 5">
    <name type="scientific">Pseudohalioglobus sediminis</name>
    <dbReference type="NCBI Taxonomy" id="2606449"/>
    <lineage>
        <taxon>Bacteria</taxon>
        <taxon>Pseudomonadati</taxon>
        <taxon>Pseudomonadota</taxon>
        <taxon>Gammaproteobacteria</taxon>
        <taxon>Cellvibrionales</taxon>
        <taxon>Halieaceae</taxon>
        <taxon>Pseudohalioglobus</taxon>
    </lineage>
</organism>
<dbReference type="SUPFAM" id="SSF52151">
    <property type="entry name" value="FabD/lysophospholipase-like"/>
    <property type="match status" value="1"/>
</dbReference>
<dbReference type="EMBL" id="VTUX01000005">
    <property type="protein sequence ID" value="KAA1190506.1"/>
    <property type="molecule type" value="Genomic_DNA"/>
</dbReference>
<dbReference type="GO" id="GO:0004806">
    <property type="term" value="F:triacylglycerol lipase activity"/>
    <property type="evidence" value="ECO:0007669"/>
    <property type="project" value="TreeGrafter"/>
</dbReference>
<feature type="short sequence motif" description="DGA/G" evidence="2">
    <location>
        <begin position="202"/>
        <end position="204"/>
    </location>
</feature>
<feature type="active site" description="Proton acceptor" evidence="2">
    <location>
        <position position="202"/>
    </location>
</feature>
<evidence type="ECO:0000256" key="1">
    <source>
        <dbReference type="ARBA" id="ARBA00023098"/>
    </source>
</evidence>
<feature type="active site" description="Nucleophile" evidence="2">
    <location>
        <position position="43"/>
    </location>
</feature>
<dbReference type="Gene3D" id="3.40.1090.10">
    <property type="entry name" value="Cytosolic phospholipase A2 catalytic domain"/>
    <property type="match status" value="1"/>
</dbReference>
<name>A0A5B0WUD5_9GAMM</name>
<dbReference type="Proteomes" id="UP000323708">
    <property type="component" value="Unassembled WGS sequence"/>
</dbReference>
<dbReference type="InterPro" id="IPR016035">
    <property type="entry name" value="Acyl_Trfase/lysoPLipase"/>
</dbReference>
<feature type="domain" description="PNPLA" evidence="3">
    <location>
        <begin position="6"/>
        <end position="215"/>
    </location>
</feature>
<evidence type="ECO:0000313" key="5">
    <source>
        <dbReference type="Proteomes" id="UP000323708"/>
    </source>
</evidence>
<evidence type="ECO:0000259" key="3">
    <source>
        <dbReference type="PROSITE" id="PS51635"/>
    </source>
</evidence>